<name>A0A097EMH7_9GAMM</name>
<proteinExistence type="predicted"/>
<dbReference type="HOGENOM" id="CLU_1832231_0_0_6"/>
<sequence>MLYKQIDLSTSYASCLIDDPNYALSIDTYIIQEDKQTSLFIELDSIFKYVGIKDVDIVIDEIKKVKTALLYTETISNQTKNFVYYQHLNPVLALVHFYLRKNGNDTNKLKDAIGNLYHNIILEWHKYDPDLVDSLGLFFR</sequence>
<reference evidence="1 2" key="1">
    <citation type="submission" date="2014-10" db="EMBL/GenBank/DDBJ databases">
        <title>Whole genome sequence of Francisella endociliophora strain FSC1006, isolated from a laboratory culture of the marine ciliate Euplotes raikovi.</title>
        <authorList>
            <person name="Granberg M."/>
            <person name="Backman S."/>
            <person name="Lundmark E."/>
            <person name="Nilsson E."/>
            <person name="Karlsson E."/>
            <person name="Thelaus J."/>
            <person name="Ohrman C."/>
            <person name="Larkeryd A."/>
            <person name="Stenberg P."/>
        </authorList>
    </citation>
    <scope>NUCLEOTIDE SEQUENCE [LARGE SCALE GENOMIC DNA]</scope>
    <source>
        <strain evidence="1 2">FSC1006</strain>
    </source>
</reference>
<gene>
    <name evidence="1" type="ORF">LO80_01425</name>
</gene>
<accession>A0A097EMH7</accession>
<dbReference type="Proteomes" id="UP000029672">
    <property type="component" value="Chromosome"/>
</dbReference>
<dbReference type="AlphaFoldDB" id="A0A097EMH7"/>
<dbReference type="EMBL" id="CP009574">
    <property type="protein sequence ID" value="AIT08765.1"/>
    <property type="molecule type" value="Genomic_DNA"/>
</dbReference>
<dbReference type="STRING" id="1547445.LO80_01425"/>
<keyword evidence="2" id="KW-1185">Reference proteome</keyword>
<evidence type="ECO:0000313" key="1">
    <source>
        <dbReference type="EMBL" id="AIT08765.1"/>
    </source>
</evidence>
<evidence type="ECO:0000313" key="2">
    <source>
        <dbReference type="Proteomes" id="UP000029672"/>
    </source>
</evidence>
<organism evidence="1 2">
    <name type="scientific">Candidatus Francisella endociliophora</name>
    <dbReference type="NCBI Taxonomy" id="653937"/>
    <lineage>
        <taxon>Bacteria</taxon>
        <taxon>Pseudomonadati</taxon>
        <taxon>Pseudomonadota</taxon>
        <taxon>Gammaproteobacteria</taxon>
        <taxon>Thiotrichales</taxon>
        <taxon>Francisellaceae</taxon>
        <taxon>Francisella</taxon>
    </lineage>
</organism>
<dbReference type="KEGG" id="frf:LO80_01425"/>
<protein>
    <submittedName>
        <fullName evidence="1">Uncharacterized protein</fullName>
    </submittedName>
</protein>
<dbReference type="RefSeq" id="WP_040007889.1">
    <property type="nucleotide sequence ID" value="NZ_CP009574.1"/>
</dbReference>